<protein>
    <submittedName>
        <fullName evidence="1">DUF839 domain-containing protein</fullName>
    </submittedName>
</protein>
<dbReference type="InterPro" id="IPR008557">
    <property type="entry name" value="PhoX"/>
</dbReference>
<name>A0ABY3YL06_9FLAO</name>
<dbReference type="PANTHER" id="PTHR35399:SF2">
    <property type="entry name" value="DUF839 DOMAIN-CONTAINING PROTEIN"/>
    <property type="match status" value="1"/>
</dbReference>
<evidence type="ECO:0000313" key="1">
    <source>
        <dbReference type="EMBL" id="UNY98521.1"/>
    </source>
</evidence>
<sequence length="572" mass="64400">MNNIEVVLNSIKDIVEYNRRKFITFVGKASLGTVLIPPFLVSCGSTTTPITDKKLSKNTLERLKNLRLESMVASDKDDLLLTNGLSYHTIIKWGDKISDQDTFGFNNDFTCFIPLDENNPKDGLLWVNHEYINPLFVSDFNYRDYENPQLHRTKEQVDQEMYNVGGSIVRIREENGQWKVVQNDPHNRRITAKTPIQLNWDTPIKGKSTIIGTNSNCSGGITPWKTFLTCEENYDGFFGETTYDANNIPTHRPSSYGWEKFYSYPPEHYGWVVEVNPKDGTAQKHIALGRFAHECCTLYELADKRVVAYTGDDKNDEHLYKFISSKPGSLKEGTLYVADTENGKWLPLDWETQTVLKAKFKDQTEVLIRAREAAKLVGATALNRPEDIEIDPITGNIFITLTNNKGKNDFHGSILKIEETDGAFDALTFKASTYKAGGEENGFSCPDNLAFDMSGNLWITSDMSGSAMNRADEPYMSFKNNSLFVIPRYGKDAGKVIRVASAPRDAELTGPWFSPDGKTLFLSVQHPGEQTKDIRNPTSKFPFDKDGIPKPSVVAITGDLIEKMNCLHQIEG</sequence>
<dbReference type="RefSeq" id="WP_242936927.1">
    <property type="nucleotide sequence ID" value="NZ_CP094326.1"/>
</dbReference>
<keyword evidence="2" id="KW-1185">Reference proteome</keyword>
<dbReference type="Pfam" id="PF05787">
    <property type="entry name" value="PhoX"/>
    <property type="match status" value="1"/>
</dbReference>
<dbReference type="InterPro" id="IPR011042">
    <property type="entry name" value="6-blade_b-propeller_TolB-like"/>
</dbReference>
<evidence type="ECO:0000313" key="2">
    <source>
        <dbReference type="Proteomes" id="UP000829476"/>
    </source>
</evidence>
<proteinExistence type="predicted"/>
<dbReference type="EMBL" id="CP094326">
    <property type="protein sequence ID" value="UNY98521.1"/>
    <property type="molecule type" value="Genomic_DNA"/>
</dbReference>
<dbReference type="Proteomes" id="UP000829476">
    <property type="component" value="Chromosome"/>
</dbReference>
<accession>A0ABY3YL06</accession>
<dbReference type="PANTHER" id="PTHR35399">
    <property type="entry name" value="SLR8030 PROTEIN"/>
    <property type="match status" value="1"/>
</dbReference>
<reference evidence="1 2" key="1">
    <citation type="journal article" date="2018" name="Int. J. Syst. Evol. Microbiol.">
        <title>Zhouia spongiae sp. nov., isolated from a marine sponge.</title>
        <authorList>
            <person name="Zhuang L."/>
            <person name="Lin B."/>
            <person name="Qin F."/>
            <person name="Luo L."/>
        </authorList>
    </citation>
    <scope>NUCLEOTIDE SEQUENCE [LARGE SCALE GENOMIC DNA]</scope>
    <source>
        <strain evidence="1 2">HN-Y44</strain>
    </source>
</reference>
<organism evidence="1 2">
    <name type="scientific">Zhouia spongiae</name>
    <dbReference type="NCBI Taxonomy" id="2202721"/>
    <lineage>
        <taxon>Bacteria</taxon>
        <taxon>Pseudomonadati</taxon>
        <taxon>Bacteroidota</taxon>
        <taxon>Flavobacteriia</taxon>
        <taxon>Flavobacteriales</taxon>
        <taxon>Flavobacteriaceae</taxon>
        <taxon>Zhouia</taxon>
    </lineage>
</organism>
<dbReference type="Gene3D" id="2.120.10.30">
    <property type="entry name" value="TolB, C-terminal domain"/>
    <property type="match status" value="1"/>
</dbReference>
<gene>
    <name evidence="1" type="ORF">MQE36_15750</name>
</gene>
<dbReference type="SUPFAM" id="SSF101898">
    <property type="entry name" value="NHL repeat"/>
    <property type="match status" value="1"/>
</dbReference>